<protein>
    <submittedName>
        <fullName evidence="1">Uncharacterized protein</fullName>
    </submittedName>
</protein>
<sequence>RAEVCQGQGLHADLAGAGRRLALGPRGAQP</sequence>
<proteinExistence type="predicted"/>
<dbReference type="AlphaFoldDB" id="A0A061S0G5"/>
<dbReference type="EMBL" id="GBEZ01009276">
    <property type="protein sequence ID" value="JAC76301.1"/>
    <property type="molecule type" value="Transcribed_RNA"/>
</dbReference>
<feature type="non-terminal residue" evidence="1">
    <location>
        <position position="1"/>
    </location>
</feature>
<gene>
    <name evidence="1" type="ORF">TSPGSL018_20549</name>
</gene>
<accession>A0A061S0G5</accession>
<organism evidence="1">
    <name type="scientific">Tetraselmis sp. GSL018</name>
    <dbReference type="NCBI Taxonomy" id="582737"/>
    <lineage>
        <taxon>Eukaryota</taxon>
        <taxon>Viridiplantae</taxon>
        <taxon>Chlorophyta</taxon>
        <taxon>core chlorophytes</taxon>
        <taxon>Chlorodendrophyceae</taxon>
        <taxon>Chlorodendrales</taxon>
        <taxon>Chlorodendraceae</taxon>
        <taxon>Tetraselmis</taxon>
    </lineage>
</organism>
<evidence type="ECO:0000313" key="1">
    <source>
        <dbReference type="EMBL" id="JAC76301.1"/>
    </source>
</evidence>
<reference evidence="1" key="1">
    <citation type="submission" date="2014-05" db="EMBL/GenBank/DDBJ databases">
        <title>The transcriptome of the halophilic microalga Tetraselmis sp. GSL018 isolated from the Great Salt Lake, Utah.</title>
        <authorList>
            <person name="Jinkerson R.E."/>
            <person name="D'Adamo S."/>
            <person name="Posewitz M.C."/>
        </authorList>
    </citation>
    <scope>NUCLEOTIDE SEQUENCE</scope>
    <source>
        <strain evidence="1">GSL018</strain>
    </source>
</reference>
<name>A0A061S0G5_9CHLO</name>